<dbReference type="SMART" id="SM00028">
    <property type="entry name" value="TPR"/>
    <property type="match status" value="3"/>
</dbReference>
<name>A0A6N9YP07_9ACTN</name>
<gene>
    <name evidence="1" type="ORF">G1H11_14805</name>
</gene>
<comment type="caution">
    <text evidence="1">The sequence shown here is derived from an EMBL/GenBank/DDBJ whole genome shotgun (WGS) entry which is preliminary data.</text>
</comment>
<dbReference type="AlphaFoldDB" id="A0A6N9YP07"/>
<dbReference type="Pfam" id="PF13424">
    <property type="entry name" value="TPR_12"/>
    <property type="match status" value="1"/>
</dbReference>
<protein>
    <submittedName>
        <fullName evidence="1">Tetratricopeptide repeat protein</fullName>
    </submittedName>
</protein>
<organism evidence="1 2">
    <name type="scientific">Phytoactinopolyspora alkaliphila</name>
    <dbReference type="NCBI Taxonomy" id="1783498"/>
    <lineage>
        <taxon>Bacteria</taxon>
        <taxon>Bacillati</taxon>
        <taxon>Actinomycetota</taxon>
        <taxon>Actinomycetes</taxon>
        <taxon>Jiangellales</taxon>
        <taxon>Jiangellaceae</taxon>
        <taxon>Phytoactinopolyspora</taxon>
    </lineage>
</organism>
<evidence type="ECO:0000313" key="2">
    <source>
        <dbReference type="Proteomes" id="UP000469185"/>
    </source>
</evidence>
<dbReference type="InterPro" id="IPR011990">
    <property type="entry name" value="TPR-like_helical_dom_sf"/>
</dbReference>
<dbReference type="Gene3D" id="1.25.40.10">
    <property type="entry name" value="Tetratricopeptide repeat domain"/>
    <property type="match status" value="1"/>
</dbReference>
<sequence>MYQIDDHTLREVLDDRSAAEHRVRVLTQAPHTDDLRAVGERVSLLRILGRLEEAEELGRRAVELTTEDGRPRLAASLRLAHVLQWLERFHEADELFTRALTEAAALRDDALLAFAHQHYGKSLFDQKRFAEAEHHFGAALELRERVGAPADQARSSRQALTAARRALQ</sequence>
<proteinExistence type="predicted"/>
<evidence type="ECO:0000313" key="1">
    <source>
        <dbReference type="EMBL" id="NED96578.1"/>
    </source>
</evidence>
<dbReference type="EMBL" id="JAAGOB010000007">
    <property type="protein sequence ID" value="NED96578.1"/>
    <property type="molecule type" value="Genomic_DNA"/>
</dbReference>
<accession>A0A6N9YP07</accession>
<dbReference type="SUPFAM" id="SSF48452">
    <property type="entry name" value="TPR-like"/>
    <property type="match status" value="1"/>
</dbReference>
<reference evidence="1 2" key="1">
    <citation type="submission" date="2020-02" db="EMBL/GenBank/DDBJ databases">
        <authorList>
            <person name="Li X.-J."/>
            <person name="Feng X.-M."/>
        </authorList>
    </citation>
    <scope>NUCLEOTIDE SEQUENCE [LARGE SCALE GENOMIC DNA]</scope>
    <source>
        <strain evidence="1 2">CGMCC 4.7225</strain>
    </source>
</reference>
<dbReference type="InterPro" id="IPR019734">
    <property type="entry name" value="TPR_rpt"/>
</dbReference>
<keyword evidence="2" id="KW-1185">Reference proteome</keyword>
<dbReference type="Proteomes" id="UP000469185">
    <property type="component" value="Unassembled WGS sequence"/>
</dbReference>
<dbReference type="RefSeq" id="WP_163819357.1">
    <property type="nucleotide sequence ID" value="NZ_JAAGOB010000007.1"/>
</dbReference>